<evidence type="ECO:0000313" key="3">
    <source>
        <dbReference type="Proteomes" id="UP000216215"/>
    </source>
</evidence>
<dbReference type="AlphaFoldDB" id="A0AB36RID8"/>
<proteinExistence type="predicted"/>
<name>A0AB36RID8_9HYPH</name>
<protein>
    <recommendedName>
        <fullName evidence="1">TniQ domain-containing protein</fullName>
    </recommendedName>
</protein>
<evidence type="ECO:0000259" key="1">
    <source>
        <dbReference type="Pfam" id="PF06527"/>
    </source>
</evidence>
<dbReference type="Pfam" id="PF06527">
    <property type="entry name" value="TniQ"/>
    <property type="match status" value="1"/>
</dbReference>
<organism evidence="2 3">
    <name type="scientific">Mesorhizobium mediterraneum</name>
    <dbReference type="NCBI Taxonomy" id="43617"/>
    <lineage>
        <taxon>Bacteria</taxon>
        <taxon>Pseudomonadati</taxon>
        <taxon>Pseudomonadota</taxon>
        <taxon>Alphaproteobacteria</taxon>
        <taxon>Hyphomicrobiales</taxon>
        <taxon>Phyllobacteriaceae</taxon>
        <taxon>Mesorhizobium</taxon>
    </lineage>
</organism>
<reference evidence="3" key="1">
    <citation type="submission" date="2017-08" db="EMBL/GenBank/DDBJ databases">
        <title>Mesorhizobium wenxinae sp. nov., a novel rhizobial species isolated from root nodules of chickpea (Cicer arietinum L.).</title>
        <authorList>
            <person name="Zhang J."/>
        </authorList>
    </citation>
    <scope>NUCLEOTIDE SEQUENCE [LARGE SCALE GENOMIC DNA]</scope>
    <source>
        <strain evidence="3">USDA 3392</strain>
    </source>
</reference>
<feature type="domain" description="TniQ" evidence="1">
    <location>
        <begin position="26"/>
        <end position="153"/>
    </location>
</feature>
<sequence>MSGARFAIEIRERYGDVVRDRWSVSIDPQPDELLSSWLHRLAIANGIAPRPFAGVLGLGDGMGSSRLDHSLTHGVATLLQQQADIATEALSAMTMTGPALTPLLLPLRENVRPNRSTWTQYCPQCLAGDQAPYFRRHWRLATRISCFVHGRGLRDRCPACRSGIASFDQTDLMPQHFCARCAFALRTASKVFVKTSARRLERSIDDICKVGMAKGSMTIGDLTSRLLGAPVIAGVSLGKTLTNLSTSSRIRCFEWLADKPVGWLTADEDDAVARRRRLVLAAGGHDRLIAHFSDFMDTHQGSPRSVRSPPTGADLAALLAAYSRATDDAIQTKRHRVLAVPRG</sequence>
<dbReference type="EMBL" id="NPKI01000001">
    <property type="protein sequence ID" value="PAQ04276.1"/>
    <property type="molecule type" value="Genomic_DNA"/>
</dbReference>
<accession>A0AB36RID8</accession>
<keyword evidence="3" id="KW-1185">Reference proteome</keyword>
<evidence type="ECO:0000313" key="2">
    <source>
        <dbReference type="EMBL" id="PAQ04276.1"/>
    </source>
</evidence>
<dbReference type="InterPro" id="IPR009492">
    <property type="entry name" value="TniQ"/>
</dbReference>
<dbReference type="Proteomes" id="UP000216215">
    <property type="component" value="Unassembled WGS sequence"/>
</dbReference>
<dbReference type="RefSeq" id="WP_095482550.1">
    <property type="nucleotide sequence ID" value="NZ_CP088153.1"/>
</dbReference>
<gene>
    <name evidence="2" type="ORF">CIT25_00035</name>
</gene>
<comment type="caution">
    <text evidence="2">The sequence shown here is derived from an EMBL/GenBank/DDBJ whole genome shotgun (WGS) entry which is preliminary data.</text>
</comment>